<evidence type="ECO:0000256" key="5">
    <source>
        <dbReference type="PIRNR" id="PIRNR038471"/>
    </source>
</evidence>
<dbReference type="InterPro" id="IPR007221">
    <property type="entry name" value="MreC"/>
</dbReference>
<dbReference type="RefSeq" id="WP_330929112.1">
    <property type="nucleotide sequence ID" value="NZ_CP119075.1"/>
</dbReference>
<comment type="similarity">
    <text evidence="1 5">Belongs to the MreC family.</text>
</comment>
<evidence type="ECO:0000256" key="1">
    <source>
        <dbReference type="ARBA" id="ARBA00009369"/>
    </source>
</evidence>
<sequence>MPSRRFDQTKPFITLGVLLLVWLIFPTVLKRFARDGFYEMQSPVEVSASYLRELQDYWALRTRSKNDIIAAYRDLGGVVAKYAHSAEENVELRREVARLERLLRLPSFDNYRSEPARVVSRDFNGWWQRLTIRKGANFNLPVGAPVIFAGGVVGRITEVHSTTAIVDLISSPNVRLAASFENDDRPMSFQGGLNPPLSRPQATVEFVPLDLQANPANPQPLVTSGLGGVFPRGLRLGTVIQLEPSLDGLFKTGRVNLDPRLNQVTEVTVLVPLDPL</sequence>
<comment type="function">
    <text evidence="5">Involved in formation and maintenance of cell shape.</text>
</comment>
<keyword evidence="3 5" id="KW-0133">Cell shape</keyword>
<dbReference type="InterPro" id="IPR042175">
    <property type="entry name" value="Cell/Rod_MreC_2"/>
</dbReference>
<feature type="domain" description="Rod shape-determining protein MreC beta-barrel core" evidence="7">
    <location>
        <begin position="118"/>
        <end position="270"/>
    </location>
</feature>
<gene>
    <name evidence="8" type="ORF">PXH66_14315</name>
</gene>
<dbReference type="Pfam" id="PF04085">
    <property type="entry name" value="MreC"/>
    <property type="match status" value="1"/>
</dbReference>
<dbReference type="GO" id="GO:0005886">
    <property type="term" value="C:plasma membrane"/>
    <property type="evidence" value="ECO:0007669"/>
    <property type="project" value="TreeGrafter"/>
</dbReference>
<dbReference type="KEGG" id="slom:PXH66_14315"/>
<dbReference type="GO" id="GO:0008360">
    <property type="term" value="P:regulation of cell shape"/>
    <property type="evidence" value="ECO:0007669"/>
    <property type="project" value="UniProtKB-KW"/>
</dbReference>
<evidence type="ECO:0000256" key="2">
    <source>
        <dbReference type="ARBA" id="ARBA00013855"/>
    </source>
</evidence>
<dbReference type="PANTHER" id="PTHR34138">
    <property type="entry name" value="CELL SHAPE-DETERMINING PROTEIN MREC"/>
    <property type="match status" value="1"/>
</dbReference>
<name>A0AAE9ZYG2_9BACT</name>
<dbReference type="InterPro" id="IPR055342">
    <property type="entry name" value="MreC_beta-barrel_core"/>
</dbReference>
<dbReference type="EMBL" id="CP119075">
    <property type="protein sequence ID" value="WED63508.1"/>
    <property type="molecule type" value="Genomic_DNA"/>
</dbReference>
<dbReference type="PIRSF" id="PIRSF038471">
    <property type="entry name" value="MreC"/>
    <property type="match status" value="1"/>
</dbReference>
<dbReference type="Proteomes" id="UP001218638">
    <property type="component" value="Chromosome"/>
</dbReference>
<reference evidence="8" key="1">
    <citation type="submission" date="2023-03" db="EMBL/GenBank/DDBJ databases">
        <title>Lomoglobus Profundus gen. nov., sp. nov., a novel member of the phylum Verrucomicrobia, isolated from deep-marine sediment of South China Sea.</title>
        <authorList>
            <person name="Ahmad T."/>
            <person name="Ishaq S.E."/>
            <person name="Wang F."/>
        </authorList>
    </citation>
    <scope>NUCLEOTIDE SEQUENCE</scope>
    <source>
        <strain evidence="8">LMO-M01</strain>
    </source>
</reference>
<evidence type="ECO:0000313" key="9">
    <source>
        <dbReference type="Proteomes" id="UP001218638"/>
    </source>
</evidence>
<accession>A0AAE9ZYG2</accession>
<keyword evidence="6" id="KW-0472">Membrane</keyword>
<evidence type="ECO:0000259" key="7">
    <source>
        <dbReference type="Pfam" id="PF04085"/>
    </source>
</evidence>
<protein>
    <recommendedName>
        <fullName evidence="2 5">Cell shape-determining protein MreC</fullName>
    </recommendedName>
    <alternativeName>
        <fullName evidence="4 5">Cell shape protein MreC</fullName>
    </alternativeName>
</protein>
<proteinExistence type="inferred from homology"/>
<dbReference type="AlphaFoldDB" id="A0AAE9ZYG2"/>
<evidence type="ECO:0000256" key="6">
    <source>
        <dbReference type="SAM" id="Phobius"/>
    </source>
</evidence>
<keyword evidence="6" id="KW-0812">Transmembrane</keyword>
<dbReference type="Gene3D" id="2.40.10.350">
    <property type="entry name" value="Rod shape-determining protein MreC, domain 2"/>
    <property type="match status" value="1"/>
</dbReference>
<keyword evidence="6" id="KW-1133">Transmembrane helix</keyword>
<evidence type="ECO:0000256" key="4">
    <source>
        <dbReference type="ARBA" id="ARBA00032089"/>
    </source>
</evidence>
<evidence type="ECO:0000256" key="3">
    <source>
        <dbReference type="ARBA" id="ARBA00022960"/>
    </source>
</evidence>
<keyword evidence="9" id="KW-1185">Reference proteome</keyword>
<dbReference type="Gene3D" id="2.40.10.340">
    <property type="entry name" value="Rod shape-determining protein MreC, domain 1"/>
    <property type="match status" value="1"/>
</dbReference>
<organism evidence="8 9">
    <name type="scientific">Synoicihabitans lomoniglobus</name>
    <dbReference type="NCBI Taxonomy" id="2909285"/>
    <lineage>
        <taxon>Bacteria</taxon>
        <taxon>Pseudomonadati</taxon>
        <taxon>Verrucomicrobiota</taxon>
        <taxon>Opitutia</taxon>
        <taxon>Opitutales</taxon>
        <taxon>Opitutaceae</taxon>
        <taxon>Synoicihabitans</taxon>
    </lineage>
</organism>
<feature type="transmembrane region" description="Helical" evidence="6">
    <location>
        <begin position="12"/>
        <end position="29"/>
    </location>
</feature>
<dbReference type="InterPro" id="IPR042177">
    <property type="entry name" value="Cell/Rod_1"/>
</dbReference>
<evidence type="ECO:0000313" key="8">
    <source>
        <dbReference type="EMBL" id="WED63508.1"/>
    </source>
</evidence>
<dbReference type="PANTHER" id="PTHR34138:SF1">
    <property type="entry name" value="CELL SHAPE-DETERMINING PROTEIN MREC"/>
    <property type="match status" value="1"/>
</dbReference>